<keyword evidence="1" id="KW-1133">Transmembrane helix</keyword>
<gene>
    <name evidence="3" type="ORF">MTX78_20095</name>
</gene>
<accession>A0ABY4D378</accession>
<proteinExistence type="predicted"/>
<evidence type="ECO:0000313" key="3">
    <source>
        <dbReference type="EMBL" id="UOG74408.1"/>
    </source>
</evidence>
<feature type="transmembrane region" description="Helical" evidence="1">
    <location>
        <begin position="115"/>
        <end position="132"/>
    </location>
</feature>
<feature type="transmembrane region" description="Helical" evidence="1">
    <location>
        <begin position="82"/>
        <end position="103"/>
    </location>
</feature>
<feature type="transmembrane region" description="Helical" evidence="1">
    <location>
        <begin position="30"/>
        <end position="46"/>
    </location>
</feature>
<keyword evidence="1" id="KW-0472">Membrane</keyword>
<dbReference type="Proteomes" id="UP000831113">
    <property type="component" value="Chromosome"/>
</dbReference>
<protein>
    <recommendedName>
        <fullName evidence="2">SPW repeat-containing integral membrane domain-containing protein</fullName>
    </recommendedName>
</protein>
<sequence length="151" mass="16707">MLTVESDILHPFHSNHETIMKVISPRVHGMLDYGTIALFALAPTIFNFDGPYATVCYVLAAGYLVITLLTDFPMGVARMIPFPIHGGLELVSGLALLAAPFLFGFSDDNHEARNFFMGMGILFLGTWMLTDWKANTHTSATHNAMMPNHQH</sequence>
<evidence type="ECO:0000313" key="4">
    <source>
        <dbReference type="Proteomes" id="UP000831113"/>
    </source>
</evidence>
<feature type="transmembrane region" description="Helical" evidence="1">
    <location>
        <begin position="52"/>
        <end position="70"/>
    </location>
</feature>
<feature type="domain" description="SPW repeat-containing integral membrane" evidence="2">
    <location>
        <begin position="29"/>
        <end position="124"/>
    </location>
</feature>
<name>A0ABY4D378_9BACT</name>
<keyword evidence="4" id="KW-1185">Reference proteome</keyword>
<evidence type="ECO:0000256" key="1">
    <source>
        <dbReference type="SAM" id="Phobius"/>
    </source>
</evidence>
<dbReference type="Pfam" id="PF03779">
    <property type="entry name" value="SPW"/>
    <property type="match status" value="1"/>
</dbReference>
<dbReference type="EMBL" id="CP094669">
    <property type="protein sequence ID" value="UOG74408.1"/>
    <property type="molecule type" value="Genomic_DNA"/>
</dbReference>
<dbReference type="RefSeq" id="WP_243797766.1">
    <property type="nucleotide sequence ID" value="NZ_CP094669.1"/>
</dbReference>
<evidence type="ECO:0000259" key="2">
    <source>
        <dbReference type="Pfam" id="PF03779"/>
    </source>
</evidence>
<dbReference type="InterPro" id="IPR005530">
    <property type="entry name" value="SPW"/>
</dbReference>
<organism evidence="3 4">
    <name type="scientific">Hymenobacter tibetensis</name>
    <dbReference type="NCBI Taxonomy" id="497967"/>
    <lineage>
        <taxon>Bacteria</taxon>
        <taxon>Pseudomonadati</taxon>
        <taxon>Bacteroidota</taxon>
        <taxon>Cytophagia</taxon>
        <taxon>Cytophagales</taxon>
        <taxon>Hymenobacteraceae</taxon>
        <taxon>Hymenobacter</taxon>
    </lineage>
</organism>
<keyword evidence="1" id="KW-0812">Transmembrane</keyword>
<reference evidence="3 4" key="1">
    <citation type="submission" date="2022-03" db="EMBL/GenBank/DDBJ databases">
        <title>Hymenobactersp. isolated from the air.</title>
        <authorList>
            <person name="Won M."/>
            <person name="Kwon S.-W."/>
        </authorList>
    </citation>
    <scope>NUCLEOTIDE SEQUENCE [LARGE SCALE GENOMIC DNA]</scope>
    <source>
        <strain evidence="3 4">KACC 21982</strain>
    </source>
</reference>